<gene>
    <name evidence="1" type="ORF">Solivirus2_23</name>
</gene>
<accession>A0A3G5AFK1</accession>
<reference evidence="1" key="1">
    <citation type="submission" date="2018-10" db="EMBL/GenBank/DDBJ databases">
        <title>Hidden diversity of soil giant viruses.</title>
        <authorList>
            <person name="Schulz F."/>
            <person name="Alteio L."/>
            <person name="Goudeau D."/>
            <person name="Ryan E.M."/>
            <person name="Malmstrom R.R."/>
            <person name="Blanchard J."/>
            <person name="Woyke T."/>
        </authorList>
    </citation>
    <scope>NUCLEOTIDE SEQUENCE</scope>
    <source>
        <strain evidence="1">SOV1</strain>
    </source>
</reference>
<protein>
    <submittedName>
        <fullName evidence="1">Uncharacterized protein</fullName>
    </submittedName>
</protein>
<organism evidence="1">
    <name type="scientific">Solivirus sp</name>
    <dbReference type="NCBI Taxonomy" id="2487772"/>
    <lineage>
        <taxon>Viruses</taxon>
        <taxon>Pithoviruses</taxon>
    </lineage>
</organism>
<dbReference type="EMBL" id="MK072490">
    <property type="protein sequence ID" value="AYV85952.1"/>
    <property type="molecule type" value="Genomic_DNA"/>
</dbReference>
<proteinExistence type="predicted"/>
<name>A0A3G5AFK1_9VIRU</name>
<evidence type="ECO:0000313" key="1">
    <source>
        <dbReference type="EMBL" id="AYV85952.1"/>
    </source>
</evidence>
<sequence>MDGYKFEKNHLVIYSTKDVTIHADRLNIICQDFKIEFELDKLGYIVPMRDHITKFGARMLNQMFNPLEGEEVQLVMETRTSFVVQEGEPLYRIFIIQGIIREAMESFIMSDLKDEDTPRVKSERMKLSLPSKFLIWK</sequence>